<accession>A0A5J5PJW3</accession>
<gene>
    <name evidence="1" type="ORF">ES319_D10G000500v1</name>
</gene>
<keyword evidence="2" id="KW-1185">Reference proteome</keyword>
<sequence>MSLQKHSNAWKSLKKLNTRTLDTYPYIWLAPDSKFTIHCFALCLKSIDMGLSVSIWLLFRRLISVEFKSGYLQAPMLLN</sequence>
<name>A0A5J5PJW3_GOSBA</name>
<dbReference type="EMBL" id="CM018224">
    <property type="protein sequence ID" value="KAB2007045.1"/>
    <property type="molecule type" value="Genomic_DNA"/>
</dbReference>
<dbReference type="AlphaFoldDB" id="A0A5J5PJW3"/>
<proteinExistence type="predicted"/>
<evidence type="ECO:0000313" key="2">
    <source>
        <dbReference type="Proteomes" id="UP000327439"/>
    </source>
</evidence>
<organism evidence="1 2">
    <name type="scientific">Gossypium barbadense</name>
    <name type="common">Sea Island cotton</name>
    <name type="synonym">Hibiscus barbadensis</name>
    <dbReference type="NCBI Taxonomy" id="3634"/>
    <lineage>
        <taxon>Eukaryota</taxon>
        <taxon>Viridiplantae</taxon>
        <taxon>Streptophyta</taxon>
        <taxon>Embryophyta</taxon>
        <taxon>Tracheophyta</taxon>
        <taxon>Spermatophyta</taxon>
        <taxon>Magnoliopsida</taxon>
        <taxon>eudicotyledons</taxon>
        <taxon>Gunneridae</taxon>
        <taxon>Pentapetalae</taxon>
        <taxon>rosids</taxon>
        <taxon>malvids</taxon>
        <taxon>Malvales</taxon>
        <taxon>Malvaceae</taxon>
        <taxon>Malvoideae</taxon>
        <taxon>Gossypium</taxon>
    </lineage>
</organism>
<reference evidence="2" key="1">
    <citation type="journal article" date="2020" name="Nat. Genet.">
        <title>Genomic diversifications of five Gossypium allopolyploid species and their impact on cotton improvement.</title>
        <authorList>
            <person name="Chen Z.J."/>
            <person name="Sreedasyam A."/>
            <person name="Ando A."/>
            <person name="Song Q."/>
            <person name="De Santiago L.M."/>
            <person name="Hulse-Kemp A.M."/>
            <person name="Ding M."/>
            <person name="Ye W."/>
            <person name="Kirkbride R.C."/>
            <person name="Jenkins J."/>
            <person name="Plott C."/>
            <person name="Lovell J."/>
            <person name="Lin Y.M."/>
            <person name="Vaughn R."/>
            <person name="Liu B."/>
            <person name="Simpson S."/>
            <person name="Scheffler B.E."/>
            <person name="Wen L."/>
            <person name="Saski C.A."/>
            <person name="Grover C.E."/>
            <person name="Hu G."/>
            <person name="Conover J.L."/>
            <person name="Carlson J.W."/>
            <person name="Shu S."/>
            <person name="Boston L.B."/>
            <person name="Williams M."/>
            <person name="Peterson D.G."/>
            <person name="McGee K."/>
            <person name="Jones D.C."/>
            <person name="Wendel J.F."/>
            <person name="Stelly D.M."/>
            <person name="Grimwood J."/>
            <person name="Schmutz J."/>
        </authorList>
    </citation>
    <scope>NUCLEOTIDE SEQUENCE [LARGE SCALE GENOMIC DNA]</scope>
    <source>
        <strain evidence="2">cv. 3-79</strain>
    </source>
</reference>
<dbReference type="Proteomes" id="UP000327439">
    <property type="component" value="Chromosome D10"/>
</dbReference>
<evidence type="ECO:0000313" key="1">
    <source>
        <dbReference type="EMBL" id="KAB2007045.1"/>
    </source>
</evidence>
<protein>
    <submittedName>
        <fullName evidence="1">Uncharacterized protein</fullName>
    </submittedName>
</protein>